<feature type="signal peptide" evidence="1">
    <location>
        <begin position="1"/>
        <end position="15"/>
    </location>
</feature>
<reference evidence="2" key="1">
    <citation type="submission" date="2019-04" db="EMBL/GenBank/DDBJ databases">
        <title>An insight into the mialome of Ixodes scapularis.</title>
        <authorList>
            <person name="Ribeiro J.M."/>
            <person name="Mather T.N."/>
            <person name="Karim S."/>
        </authorList>
    </citation>
    <scope>NUCLEOTIDE SEQUENCE</scope>
</reference>
<evidence type="ECO:0000313" key="2">
    <source>
        <dbReference type="EMBL" id="MOY44889.1"/>
    </source>
</evidence>
<evidence type="ECO:0000256" key="1">
    <source>
        <dbReference type="SAM" id="SignalP"/>
    </source>
</evidence>
<proteinExistence type="predicted"/>
<organism evidence="2">
    <name type="scientific">Ixodes scapularis</name>
    <name type="common">Black-legged tick</name>
    <name type="synonym">Deer tick</name>
    <dbReference type="NCBI Taxonomy" id="6945"/>
    <lineage>
        <taxon>Eukaryota</taxon>
        <taxon>Metazoa</taxon>
        <taxon>Ecdysozoa</taxon>
        <taxon>Arthropoda</taxon>
        <taxon>Chelicerata</taxon>
        <taxon>Arachnida</taxon>
        <taxon>Acari</taxon>
        <taxon>Parasitiformes</taxon>
        <taxon>Ixodida</taxon>
        <taxon>Ixodoidea</taxon>
        <taxon>Ixodidae</taxon>
        <taxon>Ixodinae</taxon>
        <taxon>Ixodes</taxon>
    </lineage>
</organism>
<feature type="chain" id="PRO_5020022086" evidence="1">
    <location>
        <begin position="16"/>
        <end position="88"/>
    </location>
</feature>
<sequence length="88" mass="9767">MHCVLLHYLISAALGRNHGKLCLEGAHECCCLSFFLMFMHKKSKHTCTDKLVEAGSLVSVIYIKGGNERRRPSVFAEGPWKVGASRSC</sequence>
<name>A0A4D5S6A3_IXOSC</name>
<dbReference type="AlphaFoldDB" id="A0A4D5S6A3"/>
<keyword evidence="1" id="KW-0732">Signal</keyword>
<dbReference type="EMBL" id="GHJT01010918">
    <property type="protein sequence ID" value="MOY44889.1"/>
    <property type="molecule type" value="Transcribed_RNA"/>
</dbReference>
<protein>
    <submittedName>
        <fullName evidence="2">Putative secreted protein</fullName>
    </submittedName>
</protein>
<accession>A0A4D5S6A3</accession>